<gene>
    <name evidence="2" type="ORF">DES53_104159</name>
</gene>
<dbReference type="Pfam" id="PF00149">
    <property type="entry name" value="Metallophos"/>
    <property type="match status" value="1"/>
</dbReference>
<dbReference type="InterPro" id="IPR004843">
    <property type="entry name" value="Calcineurin-like_PHP"/>
</dbReference>
<feature type="domain" description="Calcineurin-like phosphoesterase" evidence="1">
    <location>
        <begin position="50"/>
        <end position="251"/>
    </location>
</feature>
<dbReference type="Gene3D" id="3.60.21.10">
    <property type="match status" value="1"/>
</dbReference>
<accession>A0A366HPF7</accession>
<reference evidence="2 3" key="1">
    <citation type="submission" date="2018-06" db="EMBL/GenBank/DDBJ databases">
        <title>Genomic Encyclopedia of Type Strains, Phase IV (KMG-IV): sequencing the most valuable type-strain genomes for metagenomic binning, comparative biology and taxonomic classification.</title>
        <authorList>
            <person name="Goeker M."/>
        </authorList>
    </citation>
    <scope>NUCLEOTIDE SEQUENCE [LARGE SCALE GENOMIC DNA]</scope>
    <source>
        <strain evidence="2 3">DSM 25532</strain>
    </source>
</reference>
<evidence type="ECO:0000313" key="2">
    <source>
        <dbReference type="EMBL" id="RBP44340.1"/>
    </source>
</evidence>
<evidence type="ECO:0000313" key="3">
    <source>
        <dbReference type="Proteomes" id="UP000253426"/>
    </source>
</evidence>
<dbReference type="EMBL" id="QNRR01000004">
    <property type="protein sequence ID" value="RBP44340.1"/>
    <property type="molecule type" value="Genomic_DNA"/>
</dbReference>
<sequence length="310" mass="34385">MPMPTQEFRISTPLHRRAFLRHGTLCLAGLGGALFAKDESGTAKPAPAVRVGIVTDLHYADKESTKTRFYRETPRKLEEVVQRFNAEKPDFVVELGDLIDQAATVEQEIAWLDEIEKVFAKVTSPRHYVLGNHCVATLTKAEFIAHTGASKTSHYSFDHGGVHFVILDACYRSDGEPYGRSNAEWTDANIPAAELAWLREDLKKHTSPVVVFAHQRLDEADKHSVKNAAEVRAVLEASGHVSAVLQGHSHKNAYQQVNGIHYVTLAALIEGSGEENNSYGMLEVMSNGALRIKGYRKMQARELEGVKRKA</sequence>
<dbReference type="AlphaFoldDB" id="A0A366HPF7"/>
<evidence type="ECO:0000259" key="1">
    <source>
        <dbReference type="Pfam" id="PF00149"/>
    </source>
</evidence>
<name>A0A366HPF7_9BACT</name>
<dbReference type="SUPFAM" id="SSF56300">
    <property type="entry name" value="Metallo-dependent phosphatases"/>
    <property type="match status" value="1"/>
</dbReference>
<dbReference type="PANTHER" id="PTHR16509">
    <property type="match status" value="1"/>
</dbReference>
<protein>
    <submittedName>
        <fullName evidence="2">Alkaline phosphatase</fullName>
    </submittedName>
</protein>
<dbReference type="InterPro" id="IPR029052">
    <property type="entry name" value="Metallo-depent_PP-like"/>
</dbReference>
<proteinExistence type="predicted"/>
<dbReference type="GO" id="GO:0016787">
    <property type="term" value="F:hydrolase activity"/>
    <property type="evidence" value="ECO:0007669"/>
    <property type="project" value="InterPro"/>
</dbReference>
<comment type="caution">
    <text evidence="2">The sequence shown here is derived from an EMBL/GenBank/DDBJ whole genome shotgun (WGS) entry which is preliminary data.</text>
</comment>
<keyword evidence="3" id="KW-1185">Reference proteome</keyword>
<organism evidence="2 3">
    <name type="scientific">Roseimicrobium gellanilyticum</name>
    <dbReference type="NCBI Taxonomy" id="748857"/>
    <lineage>
        <taxon>Bacteria</taxon>
        <taxon>Pseudomonadati</taxon>
        <taxon>Verrucomicrobiota</taxon>
        <taxon>Verrucomicrobiia</taxon>
        <taxon>Verrucomicrobiales</taxon>
        <taxon>Verrucomicrobiaceae</taxon>
        <taxon>Roseimicrobium</taxon>
    </lineage>
</organism>
<dbReference type="Proteomes" id="UP000253426">
    <property type="component" value="Unassembled WGS sequence"/>
</dbReference>
<dbReference type="PANTHER" id="PTHR16509:SF1">
    <property type="entry name" value="MANGANESE-DEPENDENT ADP-RIBOSE_CDP-ALCOHOL DIPHOSPHATASE"/>
    <property type="match status" value="1"/>
</dbReference>